<dbReference type="SUPFAM" id="SSF52141">
    <property type="entry name" value="Uracil-DNA glycosylase-like"/>
    <property type="match status" value="1"/>
</dbReference>
<dbReference type="Pfam" id="PF03167">
    <property type="entry name" value="UDG"/>
    <property type="match status" value="1"/>
</dbReference>
<proteinExistence type="predicted"/>
<keyword evidence="3" id="KW-1185">Reference proteome</keyword>
<dbReference type="AlphaFoldDB" id="A0A8J7S6Y9"/>
<protein>
    <submittedName>
        <fullName evidence="2">Uracil-DNA glycosylase family protein</fullName>
    </submittedName>
</protein>
<dbReference type="SMART" id="SM00987">
    <property type="entry name" value="UreE_C"/>
    <property type="match status" value="1"/>
</dbReference>
<dbReference type="Gene3D" id="3.40.470.10">
    <property type="entry name" value="Uracil-DNA glycosylase-like domain"/>
    <property type="match status" value="1"/>
</dbReference>
<name>A0A8J7S6Y9_9PROT</name>
<evidence type="ECO:0000259" key="1">
    <source>
        <dbReference type="SMART" id="SM00986"/>
    </source>
</evidence>
<sequence length="162" mass="18405">MRETARLLIIGQAPGTRVHESGVPWDDRSGERLRDWLCLDPAAFYDESRVAIMPMGFCYPGRDAKGGDKPPRPECAPAWHDALRAHLPDVALTLLVGAYAQKRYLGGRDSMTARVRDFRRHLAAGFLPLPHPSWRTTHWQKRNPWFDTEVLPELRARVAALL</sequence>
<dbReference type="PANTHER" id="PTHR42160">
    <property type="entry name" value="URACIL-DNA GLYCOSYLASE SUPERFAMILY PROTEIN"/>
    <property type="match status" value="1"/>
</dbReference>
<evidence type="ECO:0000313" key="3">
    <source>
        <dbReference type="Proteomes" id="UP000672602"/>
    </source>
</evidence>
<dbReference type="SMART" id="SM00986">
    <property type="entry name" value="UDG"/>
    <property type="match status" value="1"/>
</dbReference>
<reference evidence="2" key="1">
    <citation type="submission" date="2021-04" db="EMBL/GenBank/DDBJ databases">
        <authorList>
            <person name="Zhang D.-C."/>
        </authorList>
    </citation>
    <scope>NUCLEOTIDE SEQUENCE</scope>
    <source>
        <strain evidence="2">CGMCC 1.15697</strain>
    </source>
</reference>
<dbReference type="InterPro" id="IPR005122">
    <property type="entry name" value="Uracil-DNA_glycosylase-like"/>
</dbReference>
<dbReference type="PANTHER" id="PTHR42160:SF1">
    <property type="entry name" value="URACIL-DNA GLYCOSYLASE SUPERFAMILY PROTEIN"/>
    <property type="match status" value="1"/>
</dbReference>
<dbReference type="InterPro" id="IPR047124">
    <property type="entry name" value="HI_0220.2"/>
</dbReference>
<gene>
    <name evidence="2" type="ORF">KAJ83_13095</name>
</gene>
<comment type="caution">
    <text evidence="2">The sequence shown here is derived from an EMBL/GenBank/DDBJ whole genome shotgun (WGS) entry which is preliminary data.</text>
</comment>
<feature type="domain" description="Uracil-DNA glycosylase-like" evidence="1">
    <location>
        <begin position="2"/>
        <end position="155"/>
    </location>
</feature>
<dbReference type="CDD" id="cd10033">
    <property type="entry name" value="UDG_like"/>
    <property type="match status" value="1"/>
</dbReference>
<dbReference type="InterPro" id="IPR036895">
    <property type="entry name" value="Uracil-DNA_glycosylase-like_sf"/>
</dbReference>
<dbReference type="EMBL" id="JAGMWN010000006">
    <property type="protein sequence ID" value="MBP5857949.1"/>
    <property type="molecule type" value="Genomic_DNA"/>
</dbReference>
<accession>A0A8J7S6Y9</accession>
<organism evidence="2 3">
    <name type="scientific">Marivibrio halodurans</name>
    <dbReference type="NCBI Taxonomy" id="2039722"/>
    <lineage>
        <taxon>Bacteria</taxon>
        <taxon>Pseudomonadati</taxon>
        <taxon>Pseudomonadota</taxon>
        <taxon>Alphaproteobacteria</taxon>
        <taxon>Rhodospirillales</taxon>
        <taxon>Rhodospirillaceae</taxon>
        <taxon>Marivibrio</taxon>
    </lineage>
</organism>
<dbReference type="Proteomes" id="UP000672602">
    <property type="component" value="Unassembled WGS sequence"/>
</dbReference>
<evidence type="ECO:0000313" key="2">
    <source>
        <dbReference type="EMBL" id="MBP5857949.1"/>
    </source>
</evidence>